<organism evidence="6 7">
    <name type="scientific">Andreesenia angusta</name>
    <dbReference type="NCBI Taxonomy" id="39480"/>
    <lineage>
        <taxon>Bacteria</taxon>
        <taxon>Bacillati</taxon>
        <taxon>Bacillota</taxon>
        <taxon>Tissierellia</taxon>
        <taxon>Tissierellales</taxon>
        <taxon>Gottschalkiaceae</taxon>
        <taxon>Andreesenia</taxon>
    </lineage>
</organism>
<evidence type="ECO:0000259" key="4">
    <source>
        <dbReference type="Pfam" id="PF02678"/>
    </source>
</evidence>
<dbReference type="Proteomes" id="UP000180254">
    <property type="component" value="Unassembled WGS sequence"/>
</dbReference>
<evidence type="ECO:0000313" key="6">
    <source>
        <dbReference type="EMBL" id="OHW62859.1"/>
    </source>
</evidence>
<protein>
    <submittedName>
        <fullName evidence="6">Quercetin 2,3-dioxygenase</fullName>
        <ecNumber evidence="6">1.13.11.24</ecNumber>
    </submittedName>
</protein>
<proteinExistence type="inferred from homology"/>
<keyword evidence="7" id="KW-1185">Reference proteome</keyword>
<gene>
    <name evidence="6" type="primary">yhhW_2</name>
    <name evidence="6" type="ORF">EUAN_06430</name>
</gene>
<dbReference type="InterPro" id="IPR008778">
    <property type="entry name" value="Pirin_C_dom"/>
</dbReference>
<feature type="binding site" evidence="2">
    <location>
        <position position="60"/>
    </location>
    <ligand>
        <name>Fe cation</name>
        <dbReference type="ChEBI" id="CHEBI:24875"/>
    </ligand>
</feature>
<dbReference type="CDD" id="cd02247">
    <property type="entry name" value="cupin_pirin_C"/>
    <property type="match status" value="1"/>
</dbReference>
<keyword evidence="2" id="KW-0408">Iron</keyword>
<feature type="domain" description="Pirin N-terminal" evidence="4">
    <location>
        <begin position="22"/>
        <end position="119"/>
    </location>
</feature>
<dbReference type="EMBL" id="MKIE01000002">
    <property type="protein sequence ID" value="OHW62859.1"/>
    <property type="molecule type" value="Genomic_DNA"/>
</dbReference>
<comment type="similarity">
    <text evidence="1 3">Belongs to the pirin family.</text>
</comment>
<dbReference type="PIRSF" id="PIRSF006232">
    <property type="entry name" value="Pirin"/>
    <property type="match status" value="1"/>
</dbReference>
<dbReference type="AlphaFoldDB" id="A0A1S1VAM5"/>
<evidence type="ECO:0000259" key="5">
    <source>
        <dbReference type="Pfam" id="PF05726"/>
    </source>
</evidence>
<dbReference type="Gene3D" id="2.60.120.10">
    <property type="entry name" value="Jelly Rolls"/>
    <property type="match status" value="2"/>
</dbReference>
<evidence type="ECO:0000256" key="2">
    <source>
        <dbReference type="PIRSR" id="PIRSR006232-1"/>
    </source>
</evidence>
<dbReference type="SUPFAM" id="SSF51182">
    <property type="entry name" value="RmlC-like cupins"/>
    <property type="match status" value="1"/>
</dbReference>
<evidence type="ECO:0000256" key="3">
    <source>
        <dbReference type="RuleBase" id="RU003457"/>
    </source>
</evidence>
<accession>A0A1S1VAM5</accession>
<dbReference type="CDD" id="cd02909">
    <property type="entry name" value="cupin_pirin_N"/>
    <property type="match status" value="1"/>
</dbReference>
<dbReference type="InterPro" id="IPR003829">
    <property type="entry name" value="Pirin_N_dom"/>
</dbReference>
<dbReference type="Pfam" id="PF02678">
    <property type="entry name" value="Pirin"/>
    <property type="match status" value="1"/>
</dbReference>
<feature type="binding site" evidence="2">
    <location>
        <position position="104"/>
    </location>
    <ligand>
        <name>Fe cation</name>
        <dbReference type="ChEBI" id="CHEBI:24875"/>
    </ligand>
</feature>
<evidence type="ECO:0000313" key="7">
    <source>
        <dbReference type="Proteomes" id="UP000180254"/>
    </source>
</evidence>
<feature type="domain" description="Pirin C-terminal" evidence="5">
    <location>
        <begin position="174"/>
        <end position="276"/>
    </location>
</feature>
<dbReference type="STRING" id="39480.EUAN_06430"/>
<feature type="binding site" evidence="2">
    <location>
        <position position="58"/>
    </location>
    <ligand>
        <name>Fe cation</name>
        <dbReference type="ChEBI" id="CHEBI:24875"/>
    </ligand>
</feature>
<feature type="binding site" evidence="2">
    <location>
        <position position="102"/>
    </location>
    <ligand>
        <name>Fe cation</name>
        <dbReference type="ChEBI" id="CHEBI:24875"/>
    </ligand>
</feature>
<dbReference type="RefSeq" id="WP_245674432.1">
    <property type="nucleotide sequence ID" value="NZ_MKIE01000002.1"/>
</dbReference>
<dbReference type="InterPro" id="IPR011051">
    <property type="entry name" value="RmlC_Cupin_sf"/>
</dbReference>
<dbReference type="EC" id="1.13.11.24" evidence="6"/>
<name>A0A1S1VAM5_9FIRM</name>
<reference evidence="6 7" key="1">
    <citation type="submission" date="2016-09" db="EMBL/GenBank/DDBJ databases">
        <title>Genome sequence of Eubacterium angustum.</title>
        <authorList>
            <person name="Poehlein A."/>
            <person name="Daniel R."/>
        </authorList>
    </citation>
    <scope>NUCLEOTIDE SEQUENCE [LARGE SCALE GENOMIC DNA]</scope>
    <source>
        <strain evidence="6 7">DSM 1989</strain>
    </source>
</reference>
<dbReference type="PANTHER" id="PTHR13903">
    <property type="entry name" value="PIRIN-RELATED"/>
    <property type="match status" value="1"/>
</dbReference>
<keyword evidence="6" id="KW-0560">Oxidoreductase</keyword>
<comment type="cofactor">
    <cofactor evidence="2">
        <name>Fe cation</name>
        <dbReference type="ChEBI" id="CHEBI:24875"/>
    </cofactor>
    <text evidence="2">Binds 1 Fe cation per subunit.</text>
</comment>
<dbReference type="PANTHER" id="PTHR13903:SF8">
    <property type="entry name" value="PIRIN"/>
    <property type="match status" value="1"/>
</dbReference>
<comment type="caution">
    <text evidence="6">The sequence shown here is derived from an EMBL/GenBank/DDBJ whole genome shotgun (WGS) entry which is preliminary data.</text>
</comment>
<evidence type="ECO:0000256" key="1">
    <source>
        <dbReference type="ARBA" id="ARBA00008416"/>
    </source>
</evidence>
<keyword evidence="6" id="KW-0223">Dioxygenase</keyword>
<dbReference type="Pfam" id="PF05726">
    <property type="entry name" value="Pirin_C"/>
    <property type="match status" value="1"/>
</dbReference>
<sequence>MYRVVEETIDAVLTREGAGVMLKRAFGYHHIPKLDPFLMFDFFNSKNPEDYLDGFPWHPHRGIETVTYLISGEIEHQDSLKNSGVIGPGDCQWMSAGSGILHQEMPIASEHMFGFQLWVNLPKAKKMTEPKYRDISRGEIPVVEEDGKVVKVIGGQYKTHHGGAKDVVGSPTLLHVILEEDALFELETPNTNKVALFVMSGEGIFEPEGSVVDAKETTIIYSSGEKVRVAAKNGPLEFVYLSGEPLNEPIAWGGPIVMNTEEELRTAREELSNGMFIKRASDSLFMKK</sequence>
<keyword evidence="2" id="KW-0479">Metal-binding</keyword>
<dbReference type="InterPro" id="IPR014710">
    <property type="entry name" value="RmlC-like_jellyroll"/>
</dbReference>
<dbReference type="GO" id="GO:0046872">
    <property type="term" value="F:metal ion binding"/>
    <property type="evidence" value="ECO:0007669"/>
    <property type="project" value="UniProtKB-KW"/>
</dbReference>
<dbReference type="GO" id="GO:0008127">
    <property type="term" value="F:quercetin 2,3-dioxygenase activity"/>
    <property type="evidence" value="ECO:0007669"/>
    <property type="project" value="UniProtKB-EC"/>
</dbReference>
<dbReference type="InterPro" id="IPR012093">
    <property type="entry name" value="Pirin"/>
</dbReference>